<gene>
    <name evidence="3" type="ORF">EBO15_12695</name>
</gene>
<accession>A0A3M2M479</accession>
<dbReference type="InterPro" id="IPR050807">
    <property type="entry name" value="TransReg_Diox_bact_type"/>
</dbReference>
<dbReference type="OrthoDB" id="3210663at2"/>
<reference evidence="3 4" key="1">
    <citation type="submission" date="2018-10" db="EMBL/GenBank/DDBJ databases">
        <title>Isolation from soil.</title>
        <authorList>
            <person name="Hu J."/>
        </authorList>
    </citation>
    <scope>NUCLEOTIDE SEQUENCE [LARGE SCALE GENOMIC DNA]</scope>
    <source>
        <strain evidence="3 4">NEAU-Ht49</strain>
    </source>
</reference>
<dbReference type="SMART" id="SM00530">
    <property type="entry name" value="HTH_XRE"/>
    <property type="match status" value="1"/>
</dbReference>
<dbReference type="EMBL" id="RFFG01000018">
    <property type="protein sequence ID" value="RMI44497.1"/>
    <property type="molecule type" value="Genomic_DNA"/>
</dbReference>
<dbReference type="CDD" id="cd00093">
    <property type="entry name" value="HTH_XRE"/>
    <property type="match status" value="1"/>
</dbReference>
<dbReference type="PANTHER" id="PTHR46797:SF1">
    <property type="entry name" value="METHYLPHOSPHONATE SYNTHASE"/>
    <property type="match status" value="1"/>
</dbReference>
<protein>
    <submittedName>
        <fullName evidence="3">Helix-turn-helix domain-containing protein</fullName>
    </submittedName>
</protein>
<evidence type="ECO:0000256" key="1">
    <source>
        <dbReference type="ARBA" id="ARBA00023125"/>
    </source>
</evidence>
<name>A0A3M2M479_9ACTN</name>
<evidence type="ECO:0000313" key="4">
    <source>
        <dbReference type="Proteomes" id="UP000282674"/>
    </source>
</evidence>
<dbReference type="Pfam" id="PF01381">
    <property type="entry name" value="HTH_3"/>
    <property type="match status" value="1"/>
</dbReference>
<dbReference type="GO" id="GO:0003677">
    <property type="term" value="F:DNA binding"/>
    <property type="evidence" value="ECO:0007669"/>
    <property type="project" value="UniProtKB-KW"/>
</dbReference>
<dbReference type="Gene3D" id="1.25.40.10">
    <property type="entry name" value="Tetratricopeptide repeat domain"/>
    <property type="match status" value="1"/>
</dbReference>
<dbReference type="Proteomes" id="UP000282674">
    <property type="component" value="Unassembled WGS sequence"/>
</dbReference>
<dbReference type="RefSeq" id="WP_122194559.1">
    <property type="nucleotide sequence ID" value="NZ_JBHSKC010000006.1"/>
</dbReference>
<organism evidence="3 4">
    <name type="scientific">Actinomadura harenae</name>
    <dbReference type="NCBI Taxonomy" id="2483351"/>
    <lineage>
        <taxon>Bacteria</taxon>
        <taxon>Bacillati</taxon>
        <taxon>Actinomycetota</taxon>
        <taxon>Actinomycetes</taxon>
        <taxon>Streptosporangiales</taxon>
        <taxon>Thermomonosporaceae</taxon>
        <taxon>Actinomadura</taxon>
    </lineage>
</organism>
<comment type="caution">
    <text evidence="3">The sequence shown here is derived from an EMBL/GenBank/DDBJ whole genome shotgun (WGS) entry which is preliminary data.</text>
</comment>
<feature type="domain" description="HTH cro/C1-type" evidence="2">
    <location>
        <begin position="10"/>
        <end position="65"/>
    </location>
</feature>
<dbReference type="InterPro" id="IPR001387">
    <property type="entry name" value="Cro/C1-type_HTH"/>
</dbReference>
<keyword evidence="4" id="KW-1185">Reference proteome</keyword>
<dbReference type="Gene3D" id="1.10.260.40">
    <property type="entry name" value="lambda repressor-like DNA-binding domains"/>
    <property type="match status" value="1"/>
</dbReference>
<proteinExistence type="predicted"/>
<dbReference type="AlphaFoldDB" id="A0A3M2M479"/>
<dbReference type="SUPFAM" id="SSF48452">
    <property type="entry name" value="TPR-like"/>
    <property type="match status" value="1"/>
</dbReference>
<keyword evidence="1" id="KW-0238">DNA-binding</keyword>
<dbReference type="PANTHER" id="PTHR46797">
    <property type="entry name" value="HTH-TYPE TRANSCRIPTIONAL REGULATOR"/>
    <property type="match status" value="1"/>
</dbReference>
<dbReference type="GO" id="GO:0005829">
    <property type="term" value="C:cytosol"/>
    <property type="evidence" value="ECO:0007669"/>
    <property type="project" value="TreeGrafter"/>
</dbReference>
<dbReference type="InterPro" id="IPR011990">
    <property type="entry name" value="TPR-like_helical_dom_sf"/>
</dbReference>
<sequence length="393" mass="44857">MSAPSVGERLQSVRKRRGLTQRELAQASGISVSLIRQLEQGVRDDTRLETARKLAVALRVRTSELIVRPDADGADPSTVEQWTRVRRALERRPSGQPSELPTVKGVDEVLSREAVPLYRKTRWADLALIFPTLLRDIDLLADEGPQTRSLRFRLLYMVGTVLTQTRQFQAAELALQRAQDSATGRLENAAVVNTMAWMLIRQGRLAETRDLATRWADDIEPKMSKATLDDLAAWGMLLIRISTSAVRDNRPGEAEDTMRYARTAAVAMGYEYAPHADYLRTFGPTTWHFKRAENLMVVDRPDRVIAMADREPKSGRQVTASNRNRHRLDVANAHVRLRQYPEAFDILRGIRRDNPEWLPHQRYAREVMGKIVDRRRTLTPEMRDLADFLGLPY</sequence>
<dbReference type="GO" id="GO:0003700">
    <property type="term" value="F:DNA-binding transcription factor activity"/>
    <property type="evidence" value="ECO:0007669"/>
    <property type="project" value="TreeGrafter"/>
</dbReference>
<dbReference type="PROSITE" id="PS50943">
    <property type="entry name" value="HTH_CROC1"/>
    <property type="match status" value="1"/>
</dbReference>
<dbReference type="SUPFAM" id="SSF47413">
    <property type="entry name" value="lambda repressor-like DNA-binding domains"/>
    <property type="match status" value="1"/>
</dbReference>
<evidence type="ECO:0000259" key="2">
    <source>
        <dbReference type="PROSITE" id="PS50943"/>
    </source>
</evidence>
<evidence type="ECO:0000313" key="3">
    <source>
        <dbReference type="EMBL" id="RMI44497.1"/>
    </source>
</evidence>
<dbReference type="InterPro" id="IPR010982">
    <property type="entry name" value="Lambda_DNA-bd_dom_sf"/>
</dbReference>